<evidence type="ECO:0000256" key="11">
    <source>
        <dbReference type="ARBA" id="ARBA00022840"/>
    </source>
</evidence>
<evidence type="ECO:0000256" key="21">
    <source>
        <dbReference type="ARBA" id="ARBA00081427"/>
    </source>
</evidence>
<keyword evidence="11" id="KW-0067">ATP-binding</keyword>
<dbReference type="PANTHER" id="PTHR45627:SF8">
    <property type="entry name" value="ADENYLATE CYCLASE TYPE 9"/>
    <property type="match status" value="1"/>
</dbReference>
<evidence type="ECO:0000256" key="10">
    <source>
        <dbReference type="ARBA" id="ARBA00022741"/>
    </source>
</evidence>
<keyword evidence="13 23" id="KW-1133">Transmembrane helix</keyword>
<gene>
    <name evidence="25" type="ORF">CSKR_111891</name>
</gene>
<comment type="subcellular location">
    <subcellularLocation>
        <location evidence="4">Cell membrane</location>
        <topology evidence="4">Multi-pass membrane protein</topology>
    </subcellularLocation>
</comment>
<dbReference type="Pfam" id="PF00211">
    <property type="entry name" value="Guanylate_cyc"/>
    <property type="match status" value="2"/>
</dbReference>
<dbReference type="FunFam" id="3.30.70.1230:FF:000008">
    <property type="entry name" value="Adenylate cyclase type 9"/>
    <property type="match status" value="1"/>
</dbReference>
<evidence type="ECO:0000256" key="19">
    <source>
        <dbReference type="ARBA" id="ARBA00081225"/>
    </source>
</evidence>
<feature type="transmembrane region" description="Helical" evidence="23">
    <location>
        <begin position="684"/>
        <end position="708"/>
    </location>
</feature>
<evidence type="ECO:0000256" key="22">
    <source>
        <dbReference type="SAM" id="MobiDB-lite"/>
    </source>
</evidence>
<evidence type="ECO:0000313" key="25">
    <source>
        <dbReference type="EMBL" id="KAG5444053.1"/>
    </source>
</evidence>
<evidence type="ECO:0000256" key="5">
    <source>
        <dbReference type="ARBA" id="ARBA00012201"/>
    </source>
</evidence>
<feature type="transmembrane region" description="Helical" evidence="23">
    <location>
        <begin position="657"/>
        <end position="677"/>
    </location>
</feature>
<organism evidence="25 26">
    <name type="scientific">Clonorchis sinensis</name>
    <name type="common">Chinese liver fluke</name>
    <dbReference type="NCBI Taxonomy" id="79923"/>
    <lineage>
        <taxon>Eukaryota</taxon>
        <taxon>Metazoa</taxon>
        <taxon>Spiralia</taxon>
        <taxon>Lophotrochozoa</taxon>
        <taxon>Platyhelminthes</taxon>
        <taxon>Trematoda</taxon>
        <taxon>Digenea</taxon>
        <taxon>Opisthorchiida</taxon>
        <taxon>Opisthorchiata</taxon>
        <taxon>Opisthorchiidae</taxon>
        <taxon>Clonorchis</taxon>
    </lineage>
</organism>
<sequence>MEAQPQVLGGSHEDIIFTQQLYDIFADNSKGTMVFKRFFKALQYAAAGFRRQSTLVTTYYYDVLNWKTKADTRFTLLVVMGLLMLHIAEYGLASSVPSAFPFGTVVFLVVSTFLIHLLTFRKLTHATYTNISLLIALGTIWLNCWARCHLARRSTRMYLPTFLLIFITVLLLPIPFDSGLIIVVGQCVTLLLLREHENEQVRKIAKHRNHTKEHHPMVDTFRLSDTPNTALKSSSLMLGQEILLCALIYSVAVYIAMWNQLRRRFVFNRLATNVRMRKAMTKALDDKVRWIQAIMPSQVTAEFYQLYKQYSENDSHMWVYNKALDNVTILFADMVGFTRMSSNKTATQLVMLLNDLFSRFDELCQLTHCEKIGTLGDCYYCVAGCPEPRADHAESCVEMGLGMCRIIKVFNCDHSEQVNMRVGIHTGRVNAAIIGKQRFRYDVYSYDVSIANAMESSGRPGRVHISEETFERVKHVYNVSCGEDLYVKKEEMLGIAGMALTERAMKTYFVDPRSSLIRRRHEKFGKNTNVLSKASWIAQLDDDFDKSSSSAEDDGFETKQDSTIKNSKQPFRTPLSKCREKNKDDLEHLERQIELIHDLQTDPERQIAFFRVPPLHPYLFEFLNAEIEWHYRHHCREIRTPTYIDAKKASSIADACVLAIVNAIVLTVCAVIQIVCVQFDMLDLMIYTSVFVTVITLFFALLLSATFYQDQLKPGLLKAIHRFLSRLFVQEVILSILCLSPTLCFLDLRRSLGDRVLFSEYTYIAVHLVGVCLIVHCLPVSSAYLGRTLSCLTTLIITEFMDLRETPTELCVLKSEDLEKFSWWSVRRLLLFEMLFSFVLITRIARENERISRLCFYVTREMSIASDLSQIAGQDAQKLLFNIIPEYIYRELKCAGQGDLSAGSFSYAVSLQNVGVSFACISNFFSSYYREDYKGGEASLRLLNGIICTFDGLLEQPEMKDVEKIKTINDCYMVAAGLNHQAIKKNENKQSHLISLMHYCHLLKESLDEFNNKYIIGTENFVVKIGYNFGPVTAGIIGTTKPFYDIWGDTVNVASRMYSTGLPGEIQVPETVIPVLEYYFDFHYRGDIFVKEQRILA</sequence>
<evidence type="ECO:0000256" key="12">
    <source>
        <dbReference type="ARBA" id="ARBA00022842"/>
    </source>
</evidence>
<evidence type="ECO:0000256" key="3">
    <source>
        <dbReference type="ARBA" id="ARBA00001946"/>
    </source>
</evidence>
<comment type="cofactor">
    <cofactor evidence="3">
        <name>Mg(2+)</name>
        <dbReference type="ChEBI" id="CHEBI:18420"/>
    </cofactor>
</comment>
<dbReference type="InterPro" id="IPR001054">
    <property type="entry name" value="A/G_cyclase"/>
</dbReference>
<evidence type="ECO:0000259" key="24">
    <source>
        <dbReference type="PROSITE" id="PS50125"/>
    </source>
</evidence>
<dbReference type="GO" id="GO:0006171">
    <property type="term" value="P:cAMP biosynthetic process"/>
    <property type="evidence" value="ECO:0007669"/>
    <property type="project" value="UniProtKB-ARBA"/>
</dbReference>
<feature type="transmembrane region" description="Helical" evidence="23">
    <location>
        <begin position="74"/>
        <end position="93"/>
    </location>
</feature>
<evidence type="ECO:0000256" key="17">
    <source>
        <dbReference type="ARBA" id="ARBA00023239"/>
    </source>
</evidence>
<dbReference type="GO" id="GO:0007189">
    <property type="term" value="P:adenylate cyclase-activating G protein-coupled receptor signaling pathway"/>
    <property type="evidence" value="ECO:0007669"/>
    <property type="project" value="TreeGrafter"/>
</dbReference>
<keyword evidence="26" id="KW-1185">Reference proteome</keyword>
<evidence type="ECO:0000256" key="4">
    <source>
        <dbReference type="ARBA" id="ARBA00004651"/>
    </source>
</evidence>
<comment type="catalytic activity">
    <reaction evidence="1">
        <text>ATP = 3',5'-cyclic AMP + diphosphate</text>
        <dbReference type="Rhea" id="RHEA:15389"/>
        <dbReference type="ChEBI" id="CHEBI:30616"/>
        <dbReference type="ChEBI" id="CHEBI:33019"/>
        <dbReference type="ChEBI" id="CHEBI:58165"/>
        <dbReference type="EC" id="4.6.1.1"/>
    </reaction>
</comment>
<dbReference type="GO" id="GO:0005524">
    <property type="term" value="F:ATP binding"/>
    <property type="evidence" value="ECO:0007669"/>
    <property type="project" value="UniProtKB-KW"/>
</dbReference>
<evidence type="ECO:0000256" key="7">
    <source>
        <dbReference type="ARBA" id="ARBA00022692"/>
    </source>
</evidence>
<dbReference type="EC" id="4.6.1.1" evidence="5"/>
<protein>
    <recommendedName>
        <fullName evidence="18">Adenylate cyclase type 9</fullName>
        <ecNumber evidence="5">4.6.1.1</ecNumber>
    </recommendedName>
    <alternativeName>
        <fullName evidence="21">ATP pyrophosphate-lyase 9</fullName>
    </alternativeName>
    <alternativeName>
        <fullName evidence="19">Adenylate cyclase type IX</fullName>
    </alternativeName>
    <alternativeName>
        <fullName evidence="20">Adenylyl cyclase 9</fullName>
    </alternativeName>
</protein>
<evidence type="ECO:0000256" key="15">
    <source>
        <dbReference type="ARBA" id="ARBA00023180"/>
    </source>
</evidence>
<evidence type="ECO:0000256" key="8">
    <source>
        <dbReference type="ARBA" id="ARBA00022723"/>
    </source>
</evidence>
<dbReference type="GO" id="GO:0004016">
    <property type="term" value="F:adenylate cyclase activity"/>
    <property type="evidence" value="ECO:0007669"/>
    <property type="project" value="UniProtKB-EC"/>
</dbReference>
<comment type="cofactor">
    <cofactor evidence="2">
        <name>Mn(2+)</name>
        <dbReference type="ChEBI" id="CHEBI:29035"/>
    </cofactor>
</comment>
<dbReference type="FunFam" id="3.30.70.1230:FF:000014">
    <property type="entry name" value="adenylate cyclase type 9"/>
    <property type="match status" value="1"/>
</dbReference>
<dbReference type="CDD" id="cd07302">
    <property type="entry name" value="CHD"/>
    <property type="match status" value="2"/>
</dbReference>
<dbReference type="OrthoDB" id="2107370at2759"/>
<keyword evidence="6" id="KW-1003">Cell membrane</keyword>
<dbReference type="Proteomes" id="UP000286415">
    <property type="component" value="Unassembled WGS sequence"/>
</dbReference>
<keyword evidence="12" id="KW-0460">Magnesium</keyword>
<evidence type="ECO:0000256" key="13">
    <source>
        <dbReference type="ARBA" id="ARBA00022989"/>
    </source>
</evidence>
<evidence type="ECO:0000256" key="1">
    <source>
        <dbReference type="ARBA" id="ARBA00001593"/>
    </source>
</evidence>
<keyword evidence="10" id="KW-0547">Nucleotide-binding</keyword>
<evidence type="ECO:0000313" key="26">
    <source>
        <dbReference type="Proteomes" id="UP000286415"/>
    </source>
</evidence>
<evidence type="ECO:0000256" key="20">
    <source>
        <dbReference type="ARBA" id="ARBA00081232"/>
    </source>
</evidence>
<dbReference type="GO" id="GO:0005886">
    <property type="term" value="C:plasma membrane"/>
    <property type="evidence" value="ECO:0007669"/>
    <property type="project" value="UniProtKB-SubCell"/>
</dbReference>
<feature type="transmembrane region" description="Helical" evidence="23">
    <location>
        <begin position="242"/>
        <end position="261"/>
    </location>
</feature>
<dbReference type="GO" id="GO:0035556">
    <property type="term" value="P:intracellular signal transduction"/>
    <property type="evidence" value="ECO:0007669"/>
    <property type="project" value="InterPro"/>
</dbReference>
<proteinExistence type="predicted"/>
<feature type="domain" description="Guanylate cyclase" evidence="24">
    <location>
        <begin position="328"/>
        <end position="455"/>
    </location>
</feature>
<feature type="transmembrane region" description="Helical" evidence="23">
    <location>
        <begin position="826"/>
        <end position="845"/>
    </location>
</feature>
<keyword evidence="17" id="KW-0456">Lyase</keyword>
<feature type="region of interest" description="Disordered" evidence="22">
    <location>
        <begin position="548"/>
        <end position="571"/>
    </location>
</feature>
<keyword evidence="7 23" id="KW-0812">Transmembrane</keyword>
<dbReference type="AlphaFoldDB" id="A0A8T1M4E7"/>
<name>A0A8T1M4E7_CLOSI</name>
<comment type="caution">
    <text evidence="25">The sequence shown here is derived from an EMBL/GenBank/DDBJ whole genome shotgun (WGS) entry which is preliminary data.</text>
</comment>
<dbReference type="SMART" id="SM00044">
    <property type="entry name" value="CYCc"/>
    <property type="match status" value="2"/>
</dbReference>
<feature type="transmembrane region" description="Helical" evidence="23">
    <location>
        <begin position="761"/>
        <end position="785"/>
    </location>
</feature>
<keyword evidence="8" id="KW-0479">Metal-binding</keyword>
<evidence type="ECO:0000256" key="23">
    <source>
        <dbReference type="SAM" id="Phobius"/>
    </source>
</evidence>
<dbReference type="InterPro" id="IPR029787">
    <property type="entry name" value="Nucleotide_cyclase"/>
</dbReference>
<evidence type="ECO:0000256" key="16">
    <source>
        <dbReference type="ARBA" id="ARBA00023211"/>
    </source>
</evidence>
<dbReference type="PROSITE" id="PS50125">
    <property type="entry name" value="GUANYLATE_CYCLASE_2"/>
    <property type="match status" value="2"/>
</dbReference>
<reference evidence="25 26" key="2">
    <citation type="journal article" date="2021" name="Genomics">
        <title>High-quality reference genome for Clonorchis sinensis.</title>
        <authorList>
            <person name="Young N.D."/>
            <person name="Stroehlein A.J."/>
            <person name="Kinkar L."/>
            <person name="Wang T."/>
            <person name="Sohn W.M."/>
            <person name="Chang B.C.H."/>
            <person name="Kaur P."/>
            <person name="Weisz D."/>
            <person name="Dudchenko O."/>
            <person name="Aiden E.L."/>
            <person name="Korhonen P.K."/>
            <person name="Gasser R.B."/>
        </authorList>
    </citation>
    <scope>NUCLEOTIDE SEQUENCE [LARGE SCALE GENOMIC DNA]</scope>
    <source>
        <strain evidence="25">Cs-k2</strain>
    </source>
</reference>
<keyword evidence="9" id="KW-0677">Repeat</keyword>
<dbReference type="EMBL" id="NIRI02000056">
    <property type="protein sequence ID" value="KAG5444053.1"/>
    <property type="molecule type" value="Genomic_DNA"/>
</dbReference>
<evidence type="ECO:0000256" key="18">
    <source>
        <dbReference type="ARBA" id="ARBA00070496"/>
    </source>
</evidence>
<keyword evidence="16" id="KW-0464">Manganese</keyword>
<feature type="transmembrane region" description="Helical" evidence="23">
    <location>
        <begin position="99"/>
        <end position="118"/>
    </location>
</feature>
<dbReference type="GO" id="GO:0046872">
    <property type="term" value="F:metal ion binding"/>
    <property type="evidence" value="ECO:0007669"/>
    <property type="project" value="UniProtKB-KW"/>
</dbReference>
<dbReference type="PANTHER" id="PTHR45627">
    <property type="entry name" value="ADENYLATE CYCLASE TYPE 1"/>
    <property type="match status" value="1"/>
</dbReference>
<dbReference type="SUPFAM" id="SSF55073">
    <property type="entry name" value="Nucleotide cyclase"/>
    <property type="match status" value="2"/>
</dbReference>
<feature type="domain" description="Guanylate cyclase" evidence="24">
    <location>
        <begin position="915"/>
        <end position="1058"/>
    </location>
</feature>
<evidence type="ECO:0000256" key="14">
    <source>
        <dbReference type="ARBA" id="ARBA00023136"/>
    </source>
</evidence>
<feature type="transmembrane region" description="Helical" evidence="23">
    <location>
        <begin position="728"/>
        <end position="749"/>
    </location>
</feature>
<dbReference type="Gene3D" id="3.30.70.1230">
    <property type="entry name" value="Nucleotide cyclase"/>
    <property type="match status" value="2"/>
</dbReference>
<accession>A0A8T1M4E7</accession>
<keyword evidence="15" id="KW-0325">Glycoprotein</keyword>
<keyword evidence="14 23" id="KW-0472">Membrane</keyword>
<evidence type="ECO:0000256" key="9">
    <source>
        <dbReference type="ARBA" id="ARBA00022737"/>
    </source>
</evidence>
<evidence type="ECO:0000256" key="2">
    <source>
        <dbReference type="ARBA" id="ARBA00001936"/>
    </source>
</evidence>
<reference evidence="25 26" key="1">
    <citation type="journal article" date="2018" name="Biotechnol. Adv.">
        <title>Improved genomic resources and new bioinformatic workflow for the carcinogenic parasite Clonorchis sinensis: Biotechnological implications.</title>
        <authorList>
            <person name="Wang D."/>
            <person name="Korhonen P.K."/>
            <person name="Gasser R.B."/>
            <person name="Young N.D."/>
        </authorList>
    </citation>
    <scope>NUCLEOTIDE SEQUENCE [LARGE SCALE GENOMIC DNA]</scope>
    <source>
        <strain evidence="25">Cs-k2</strain>
    </source>
</reference>
<evidence type="ECO:0000256" key="6">
    <source>
        <dbReference type="ARBA" id="ARBA00022475"/>
    </source>
</evidence>
<feature type="transmembrane region" description="Helical" evidence="23">
    <location>
        <begin position="162"/>
        <end position="193"/>
    </location>
</feature>